<dbReference type="GO" id="GO:0006412">
    <property type="term" value="P:translation"/>
    <property type="evidence" value="ECO:0007669"/>
    <property type="project" value="InterPro"/>
</dbReference>
<feature type="region of interest" description="Disordered" evidence="4">
    <location>
        <begin position="68"/>
        <end position="104"/>
    </location>
</feature>
<protein>
    <recommendedName>
        <fullName evidence="7">Ribosomal protein S8</fullName>
    </recommendedName>
</protein>
<dbReference type="Proteomes" id="UP000044602">
    <property type="component" value="Unassembled WGS sequence"/>
</dbReference>
<organism evidence="5 6">
    <name type="scientific">Verticillium longisporum</name>
    <name type="common">Verticillium dahliae var. longisporum</name>
    <dbReference type="NCBI Taxonomy" id="100787"/>
    <lineage>
        <taxon>Eukaryota</taxon>
        <taxon>Fungi</taxon>
        <taxon>Dikarya</taxon>
        <taxon>Ascomycota</taxon>
        <taxon>Pezizomycotina</taxon>
        <taxon>Sordariomycetes</taxon>
        <taxon>Hypocreomycetidae</taxon>
        <taxon>Glomerellales</taxon>
        <taxon>Plectosphaerellaceae</taxon>
        <taxon>Verticillium</taxon>
    </lineage>
</organism>
<gene>
    <name evidence="5" type="ORF">BN1708_014325</name>
</gene>
<dbReference type="Gene3D" id="3.30.1490.10">
    <property type="match status" value="1"/>
</dbReference>
<dbReference type="GO" id="GO:0005840">
    <property type="term" value="C:ribosome"/>
    <property type="evidence" value="ECO:0007669"/>
    <property type="project" value="UniProtKB-KW"/>
</dbReference>
<dbReference type="Pfam" id="PF00410">
    <property type="entry name" value="Ribosomal_S8"/>
    <property type="match status" value="1"/>
</dbReference>
<keyword evidence="3" id="KW-0687">Ribonucleoprotein</keyword>
<evidence type="ECO:0000313" key="5">
    <source>
        <dbReference type="EMBL" id="CRK25805.1"/>
    </source>
</evidence>
<proteinExistence type="inferred from homology"/>
<dbReference type="SUPFAM" id="SSF56047">
    <property type="entry name" value="Ribosomal protein S8"/>
    <property type="match status" value="1"/>
</dbReference>
<evidence type="ECO:0000256" key="4">
    <source>
        <dbReference type="SAM" id="MobiDB-lite"/>
    </source>
</evidence>
<evidence type="ECO:0008006" key="7">
    <source>
        <dbReference type="Google" id="ProtNLM"/>
    </source>
</evidence>
<dbReference type="EMBL" id="CVQH01019557">
    <property type="protein sequence ID" value="CRK25805.1"/>
    <property type="molecule type" value="Genomic_DNA"/>
</dbReference>
<dbReference type="GO" id="GO:1990904">
    <property type="term" value="C:ribonucleoprotein complex"/>
    <property type="evidence" value="ECO:0007669"/>
    <property type="project" value="UniProtKB-KW"/>
</dbReference>
<dbReference type="InterPro" id="IPR000630">
    <property type="entry name" value="Ribosomal_uS8"/>
</dbReference>
<evidence type="ECO:0000256" key="1">
    <source>
        <dbReference type="ARBA" id="ARBA00006471"/>
    </source>
</evidence>
<keyword evidence="6" id="KW-1185">Reference proteome</keyword>
<dbReference type="AlphaFoldDB" id="A0A0G4LW72"/>
<evidence type="ECO:0000256" key="2">
    <source>
        <dbReference type="ARBA" id="ARBA00022980"/>
    </source>
</evidence>
<keyword evidence="2" id="KW-0689">Ribosomal protein</keyword>
<sequence length="270" mass="29347">MASRHGATRAHPVSVIPATRPTSYVLRPTSYILRPTSYILRPTSLIVEPFTWGRHGYWKAFSSVPTTSFPPDNHPPNHPTTAPDSQRPNSSQQHLTAQNPPTSEEAAKMGIGNAINACAHLNNVANARLGLTSLPATKVNLALALALHRAGFIASVHRGGPQPPTPQELAAPPAPATHANAATRRLWLGMKYWNNEPVLKKMTTVTKPKRPIHIKAIDLHRVVRGFASKDGLVKGLQLGECIFLMTDQGMMEGREALSRNMGGIVLCRAR</sequence>
<reference evidence="5 6" key="1">
    <citation type="submission" date="2015-05" db="EMBL/GenBank/DDBJ databases">
        <authorList>
            <person name="Wang D.B."/>
            <person name="Wang M."/>
        </authorList>
    </citation>
    <scope>NUCLEOTIDE SEQUENCE [LARGE SCALE GENOMIC DNA]</scope>
    <source>
        <strain evidence="5">VL1</strain>
    </source>
</reference>
<dbReference type="STRING" id="100787.A0A0G4LW72"/>
<dbReference type="GO" id="GO:0003735">
    <property type="term" value="F:structural constituent of ribosome"/>
    <property type="evidence" value="ECO:0007669"/>
    <property type="project" value="InterPro"/>
</dbReference>
<name>A0A0G4LW72_VERLO</name>
<feature type="compositionally biased region" description="Polar residues" evidence="4">
    <location>
        <begin position="86"/>
        <end position="102"/>
    </location>
</feature>
<evidence type="ECO:0000313" key="6">
    <source>
        <dbReference type="Proteomes" id="UP000044602"/>
    </source>
</evidence>
<dbReference type="FunFam" id="3.30.1370.30:FF:000006">
    <property type="entry name" value="40S ribosomal protein S8"/>
    <property type="match status" value="1"/>
</dbReference>
<accession>A0A0G4LW72</accession>
<dbReference type="InterPro" id="IPR035987">
    <property type="entry name" value="Ribosomal_uS8_sf"/>
</dbReference>
<evidence type="ECO:0000256" key="3">
    <source>
        <dbReference type="ARBA" id="ARBA00023274"/>
    </source>
</evidence>
<dbReference type="Gene3D" id="3.30.1370.30">
    <property type="match status" value="1"/>
</dbReference>
<comment type="similarity">
    <text evidence="1">Belongs to the universal ribosomal protein uS8 family.</text>
</comment>